<dbReference type="Proteomes" id="UP000433483">
    <property type="component" value="Unassembled WGS sequence"/>
</dbReference>
<dbReference type="EMBL" id="QXGC01000370">
    <property type="protein sequence ID" value="KAE9239100.1"/>
    <property type="molecule type" value="Genomic_DNA"/>
</dbReference>
<evidence type="ECO:0000313" key="7">
    <source>
        <dbReference type="Proteomes" id="UP000440732"/>
    </source>
</evidence>
<dbReference type="EMBL" id="QXGB01000389">
    <property type="protein sequence ID" value="KAE9216848.1"/>
    <property type="molecule type" value="Genomic_DNA"/>
</dbReference>
<dbReference type="InterPro" id="IPR018289">
    <property type="entry name" value="MULE_transposase_dom"/>
</dbReference>
<comment type="caution">
    <text evidence="3">The sequence shown here is derived from an EMBL/GenBank/DDBJ whole genome shotgun (WGS) entry which is preliminary data.</text>
</comment>
<evidence type="ECO:0000313" key="5">
    <source>
        <dbReference type="EMBL" id="KAE9239100.1"/>
    </source>
</evidence>
<dbReference type="AlphaFoldDB" id="A0A6A3U621"/>
<evidence type="ECO:0000313" key="4">
    <source>
        <dbReference type="EMBL" id="KAE9216848.1"/>
    </source>
</evidence>
<feature type="domain" description="MULE transposase" evidence="2">
    <location>
        <begin position="232"/>
        <end position="333"/>
    </location>
</feature>
<evidence type="ECO:0000313" key="8">
    <source>
        <dbReference type="Proteomes" id="UP000476176"/>
    </source>
</evidence>
<sequence>MVKRLLWTPLAIGFSAKDADTLLETLKASKITKSEPVPCTVCNDSAPHNMRYRLVRCSCKACAQEAPHAKCPWRGKTLHCEKLHTVDIFETGKHLTEIRAPTQPRLSAEMKDFARTMTAQGLTPVRIRNGIMRGFNLAPEDLPALAKVQRFCQHYASSKLGSNDYLKEMRKLVQDAAFNSEMDELESFTFTQDIDAGGLPVVGNGSDQNPFVVGITTKRLLMRASRDATSFILHVDATFKLNQLGYPVIVVGLSDCARAFHQVTLFVSSQRKEVHYIEMFPALHRIYRRVTGNEMIVDKVLGDADDAQFNGIRQVFRGNAEVKYLMCFYHVIAKVFEKTCAMRDPQAKRVMSGVYDMHFALSAEEFILTKARVIKQWAQNPELATFSQYFQAQWLTGRYTHWQVFRTARGWATTNNPVEQYNRTLKRHYTLHSRLKMGSLIGQFLTCCTSESLSGKTFASQPVIPASTLRRSKQLAAAKLLHEYMPTRGSIEFLLDNDDLTIPPESMRVISKPCPRVFDPEVGRTHEALMVTAQQGAHLSRMEIAEMPSFGWLVDTKARTCACRFYQKYAACISLAYALSVRGQLGTGQRETLVYRGPNKKRRLQSENQQESGRPPQSGYALNRR</sequence>
<reference evidence="6 7" key="1">
    <citation type="submission" date="2018-08" db="EMBL/GenBank/DDBJ databases">
        <title>Genomic investigation of the strawberry pathogen Phytophthora fragariae indicates pathogenicity is determined by transcriptional variation in three key races.</title>
        <authorList>
            <person name="Adams T.M."/>
            <person name="Armitage A.D."/>
            <person name="Sobczyk M.K."/>
            <person name="Bates H.J."/>
            <person name="Dunwell J.M."/>
            <person name="Nellist C.F."/>
            <person name="Harrison R.J."/>
        </authorList>
    </citation>
    <scope>NUCLEOTIDE SEQUENCE [LARGE SCALE GENOMIC DNA]</scope>
    <source>
        <strain evidence="5 8">BC-23</strain>
        <strain evidence="4 6">NOV-27</strain>
        <strain evidence="3 7">NOV-5</strain>
    </source>
</reference>
<gene>
    <name evidence="5" type="ORF">PF004_g8112</name>
    <name evidence="4" type="ORF">PF005_g8879</name>
    <name evidence="3" type="ORF">PF006_g8440</name>
</gene>
<keyword evidence="6" id="KW-1185">Reference proteome</keyword>
<feature type="region of interest" description="Disordered" evidence="1">
    <location>
        <begin position="598"/>
        <end position="625"/>
    </location>
</feature>
<dbReference type="PANTHER" id="PTHR33977:SF1">
    <property type="entry name" value="ZINC ION BINDING PROTEIN"/>
    <property type="match status" value="1"/>
</dbReference>
<accession>A0A6A3U621</accession>
<organism evidence="3 7">
    <name type="scientific">Phytophthora fragariae</name>
    <dbReference type="NCBI Taxonomy" id="53985"/>
    <lineage>
        <taxon>Eukaryota</taxon>
        <taxon>Sar</taxon>
        <taxon>Stramenopiles</taxon>
        <taxon>Oomycota</taxon>
        <taxon>Peronosporomycetes</taxon>
        <taxon>Peronosporales</taxon>
        <taxon>Peronosporaceae</taxon>
        <taxon>Phytophthora</taxon>
    </lineage>
</organism>
<protein>
    <recommendedName>
        <fullName evidence="2">MULE transposase domain-containing protein</fullName>
    </recommendedName>
</protein>
<dbReference type="OrthoDB" id="126555at2759"/>
<evidence type="ECO:0000313" key="3">
    <source>
        <dbReference type="EMBL" id="KAE9146820.1"/>
    </source>
</evidence>
<dbReference type="EMBL" id="QXGA01000384">
    <property type="protein sequence ID" value="KAE9146820.1"/>
    <property type="molecule type" value="Genomic_DNA"/>
</dbReference>
<evidence type="ECO:0000256" key="1">
    <source>
        <dbReference type="SAM" id="MobiDB-lite"/>
    </source>
</evidence>
<dbReference type="Pfam" id="PF10551">
    <property type="entry name" value="MULE"/>
    <property type="match status" value="1"/>
</dbReference>
<proteinExistence type="predicted"/>
<dbReference type="PANTHER" id="PTHR33977">
    <property type="entry name" value="ZINC ION BINDING PROTEIN"/>
    <property type="match status" value="1"/>
</dbReference>
<dbReference type="Proteomes" id="UP000440732">
    <property type="component" value="Unassembled WGS sequence"/>
</dbReference>
<evidence type="ECO:0000313" key="6">
    <source>
        <dbReference type="Proteomes" id="UP000433483"/>
    </source>
</evidence>
<name>A0A6A3U621_9STRA</name>
<evidence type="ECO:0000259" key="2">
    <source>
        <dbReference type="Pfam" id="PF10551"/>
    </source>
</evidence>
<dbReference type="Proteomes" id="UP000476176">
    <property type="component" value="Unassembled WGS sequence"/>
</dbReference>